<proteinExistence type="predicted"/>
<sequence>MIKYIIIKYTPDGYGGILSETKTVNKSELKNNLDNDWIVYEKIIPIKTPFLKWWNKFTIDNKLFILSFSIPSLIAVFFGVLAYQTDNENDSLKLQNKTLNENYNQLKRSFLLISDSLNAERQKAENILQKEKAKKAFYINQKSKNE</sequence>
<protein>
    <submittedName>
        <fullName evidence="3">Uncharacterized protein</fullName>
    </submittedName>
</protein>
<organism evidence="3 4">
    <name type="scientific">Flavobacterium turcicum</name>
    <dbReference type="NCBI Taxonomy" id="2764718"/>
    <lineage>
        <taxon>Bacteria</taxon>
        <taxon>Pseudomonadati</taxon>
        <taxon>Bacteroidota</taxon>
        <taxon>Flavobacteriia</taxon>
        <taxon>Flavobacteriales</taxon>
        <taxon>Flavobacteriaceae</taxon>
        <taxon>Flavobacterium</taxon>
    </lineage>
</organism>
<keyword evidence="2" id="KW-1133">Transmembrane helix</keyword>
<dbReference type="RefSeq" id="WP_166139175.1">
    <property type="nucleotide sequence ID" value="NZ_JAAOBY010000015.1"/>
</dbReference>
<evidence type="ECO:0000256" key="1">
    <source>
        <dbReference type="SAM" id="Coils"/>
    </source>
</evidence>
<evidence type="ECO:0000256" key="2">
    <source>
        <dbReference type="SAM" id="Phobius"/>
    </source>
</evidence>
<gene>
    <name evidence="3" type="ORF">H8R26_14680</name>
</gene>
<accession>A0ABR7JK65</accession>
<dbReference type="Proteomes" id="UP000621670">
    <property type="component" value="Unassembled WGS sequence"/>
</dbReference>
<evidence type="ECO:0000313" key="3">
    <source>
        <dbReference type="EMBL" id="MBC5864671.1"/>
    </source>
</evidence>
<name>A0ABR7JK65_9FLAO</name>
<comment type="caution">
    <text evidence="3">The sequence shown here is derived from an EMBL/GenBank/DDBJ whole genome shotgun (WGS) entry which is preliminary data.</text>
</comment>
<keyword evidence="2" id="KW-0472">Membrane</keyword>
<evidence type="ECO:0000313" key="4">
    <source>
        <dbReference type="Proteomes" id="UP000621670"/>
    </source>
</evidence>
<feature type="transmembrane region" description="Helical" evidence="2">
    <location>
        <begin position="63"/>
        <end position="83"/>
    </location>
</feature>
<feature type="coiled-coil region" evidence="1">
    <location>
        <begin position="89"/>
        <end position="141"/>
    </location>
</feature>
<dbReference type="EMBL" id="JACRUM010000016">
    <property type="protein sequence ID" value="MBC5864671.1"/>
    <property type="molecule type" value="Genomic_DNA"/>
</dbReference>
<keyword evidence="2" id="KW-0812">Transmembrane</keyword>
<reference evidence="3 4" key="1">
    <citation type="submission" date="2020-08" db="EMBL/GenBank/DDBJ databases">
        <title>Description of novel Flavobacterium F-400 isolate.</title>
        <authorList>
            <person name="Saticioglu I."/>
            <person name="Duman M."/>
            <person name="Altun S."/>
        </authorList>
    </citation>
    <scope>NUCLEOTIDE SEQUENCE [LARGE SCALE GENOMIC DNA]</scope>
    <source>
        <strain evidence="3 4">F-400</strain>
    </source>
</reference>
<keyword evidence="1" id="KW-0175">Coiled coil</keyword>
<keyword evidence="4" id="KW-1185">Reference proteome</keyword>